<dbReference type="OrthoDB" id="4397445at2"/>
<dbReference type="RefSeq" id="WP_146450663.1">
    <property type="nucleotide sequence ID" value="NZ_SJPS01000003.1"/>
</dbReference>
<dbReference type="PIRSF" id="PIRSF007542">
    <property type="entry name" value="UCP007542"/>
    <property type="match status" value="1"/>
</dbReference>
<proteinExistence type="predicted"/>
<gene>
    <name evidence="4" type="ORF">Pla144_22310</name>
</gene>
<organism evidence="4 5">
    <name type="scientific">Bythopirellula polymerisocia</name>
    <dbReference type="NCBI Taxonomy" id="2528003"/>
    <lineage>
        <taxon>Bacteria</taxon>
        <taxon>Pseudomonadati</taxon>
        <taxon>Planctomycetota</taxon>
        <taxon>Planctomycetia</taxon>
        <taxon>Pirellulales</taxon>
        <taxon>Lacipirellulaceae</taxon>
        <taxon>Bythopirellula</taxon>
    </lineage>
</organism>
<feature type="transmembrane region" description="Helical" evidence="1">
    <location>
        <begin position="79"/>
        <end position="97"/>
    </location>
</feature>
<evidence type="ECO:0008006" key="6">
    <source>
        <dbReference type="Google" id="ProtNLM"/>
    </source>
</evidence>
<keyword evidence="1" id="KW-0812">Transmembrane</keyword>
<dbReference type="InterPro" id="IPR027787">
    <property type="entry name" value="Alpha/beta-hydrolase_catalytic"/>
</dbReference>
<dbReference type="Pfam" id="PF15420">
    <property type="entry name" value="Abhydrolase_9_N"/>
    <property type="match status" value="1"/>
</dbReference>
<dbReference type="InterPro" id="IPR027788">
    <property type="entry name" value="Alpha/beta-hydrolase_N_dom"/>
</dbReference>
<keyword evidence="5" id="KW-1185">Reference proteome</keyword>
<evidence type="ECO:0000313" key="5">
    <source>
        <dbReference type="Proteomes" id="UP000318437"/>
    </source>
</evidence>
<feature type="transmembrane region" description="Helical" evidence="1">
    <location>
        <begin position="7"/>
        <end position="27"/>
    </location>
</feature>
<dbReference type="Proteomes" id="UP000318437">
    <property type="component" value="Unassembled WGS sequence"/>
</dbReference>
<feature type="domain" description="Alpha/beta-hydrolase catalytic" evidence="2">
    <location>
        <begin position="254"/>
        <end position="542"/>
    </location>
</feature>
<dbReference type="Pfam" id="PF10081">
    <property type="entry name" value="Abhydrolase_9"/>
    <property type="match status" value="1"/>
</dbReference>
<evidence type="ECO:0000313" key="4">
    <source>
        <dbReference type="EMBL" id="TWU27458.1"/>
    </source>
</evidence>
<feature type="transmembrane region" description="Helical" evidence="1">
    <location>
        <begin position="119"/>
        <end position="148"/>
    </location>
</feature>
<comment type="caution">
    <text evidence="4">The sequence shown here is derived from an EMBL/GenBank/DDBJ whole genome shotgun (WGS) entry which is preliminary data.</text>
</comment>
<sequence>MNIKSLAYRYCTAFSYWGIVIAMLFFAASLTPSLLPRNFLFQGLLSGFALAIGYAAGVFFVWLWGYLQLPKPNERLERVSKQLTTIGVLLVAVLFLWRETVWQNSIRELMEMEPVATSYPWRIGLIACLTAALMITATRCLVASWLYIHHSVNRILPRRISYVLTTIAIGLIVLFVTNRVLARLALDAADAIFLQLDKVVDEGIEQPSDALASGSAESLIDWDSIGVRGKNFIANGPTQEEISQFHGKEALRPLRIYAGLRSTETIEERAKLALDELIRVGGFKRSVLVVATPTGTGWLDPGAVDTVEYLHNGDIAIVSMQYSYLPSWITILVDPHRSRDAAYILFNEIYDYWKTLPKAERPKLYVHGLSLGSLGSESSFDLFTVFEDPIQGGLWSGPPFPSRVWAELTRERNPDSPSWLPTFRDGSIVRFTGREDSLNQWGDHWSPMRFVYIQHASDPMIFFEPELFYRKPEWLVGERGPDVSPYLRWYPIVTFLQTAFDLPMATSVPHGYGHNYAAASYIDAWIAVTDPTNWKSEDTDRLKVLFAEE</sequence>
<evidence type="ECO:0000259" key="2">
    <source>
        <dbReference type="Pfam" id="PF10081"/>
    </source>
</evidence>
<keyword evidence="1" id="KW-1133">Transmembrane helix</keyword>
<dbReference type="InterPro" id="IPR012037">
    <property type="entry name" value="Alpha/beta-hydrolase_fam"/>
</dbReference>
<dbReference type="AlphaFoldDB" id="A0A5C6CST3"/>
<feature type="domain" description="Alpha/beta-hydrolase N-terminal" evidence="3">
    <location>
        <begin position="30"/>
        <end position="237"/>
    </location>
</feature>
<reference evidence="4 5" key="1">
    <citation type="submission" date="2019-02" db="EMBL/GenBank/DDBJ databases">
        <title>Deep-cultivation of Planctomycetes and their phenomic and genomic characterization uncovers novel biology.</title>
        <authorList>
            <person name="Wiegand S."/>
            <person name="Jogler M."/>
            <person name="Boedeker C."/>
            <person name="Pinto D."/>
            <person name="Vollmers J."/>
            <person name="Rivas-Marin E."/>
            <person name="Kohn T."/>
            <person name="Peeters S.H."/>
            <person name="Heuer A."/>
            <person name="Rast P."/>
            <person name="Oberbeckmann S."/>
            <person name="Bunk B."/>
            <person name="Jeske O."/>
            <person name="Meyerdierks A."/>
            <person name="Storesund J.E."/>
            <person name="Kallscheuer N."/>
            <person name="Luecker S."/>
            <person name="Lage O.M."/>
            <person name="Pohl T."/>
            <person name="Merkel B.J."/>
            <person name="Hornburger P."/>
            <person name="Mueller R.-W."/>
            <person name="Bruemmer F."/>
            <person name="Labrenz M."/>
            <person name="Spormann A.M."/>
            <person name="Op Den Camp H."/>
            <person name="Overmann J."/>
            <person name="Amann R."/>
            <person name="Jetten M.S.M."/>
            <person name="Mascher T."/>
            <person name="Medema M.H."/>
            <person name="Devos D.P."/>
            <person name="Kaster A.-K."/>
            <person name="Ovreas L."/>
            <person name="Rohde M."/>
            <person name="Galperin M.Y."/>
            <person name="Jogler C."/>
        </authorList>
    </citation>
    <scope>NUCLEOTIDE SEQUENCE [LARGE SCALE GENOMIC DNA]</scope>
    <source>
        <strain evidence="4 5">Pla144</strain>
    </source>
</reference>
<name>A0A5C6CST3_9BACT</name>
<feature type="transmembrane region" description="Helical" evidence="1">
    <location>
        <begin position="160"/>
        <end position="177"/>
    </location>
</feature>
<evidence type="ECO:0000259" key="3">
    <source>
        <dbReference type="Pfam" id="PF15420"/>
    </source>
</evidence>
<keyword evidence="1" id="KW-0472">Membrane</keyword>
<protein>
    <recommendedName>
        <fullName evidence="6">Alpha/beta-hydrolase family protein</fullName>
    </recommendedName>
</protein>
<evidence type="ECO:0000256" key="1">
    <source>
        <dbReference type="SAM" id="Phobius"/>
    </source>
</evidence>
<feature type="transmembrane region" description="Helical" evidence="1">
    <location>
        <begin position="39"/>
        <end position="67"/>
    </location>
</feature>
<accession>A0A5C6CST3</accession>
<dbReference type="EMBL" id="SJPS01000003">
    <property type="protein sequence ID" value="TWU27458.1"/>
    <property type="molecule type" value="Genomic_DNA"/>
</dbReference>